<evidence type="ECO:0000313" key="3">
    <source>
        <dbReference type="Proteomes" id="UP000178313"/>
    </source>
</evidence>
<feature type="transmembrane region" description="Helical" evidence="1">
    <location>
        <begin position="452"/>
        <end position="468"/>
    </location>
</feature>
<sequence>MQRLIKKLILSILAAIVLTFSFVPYARAQGAWYNQSFPEWYLKVYDTTNPQEIFGERYTAAQVQWIFYTLFSAPFNLLGNVFGPELPNCILSGDVGPCFSKIFPSSSAPGATNTAHRKNFFQVLVEDRPLSGITYVKNIARKFHLIPEAKAQEGFGFGRLDPILPIWKTTRNFAYALFVLTAIIFSFMIMFRVKISPQTIITVQSALPKLVVAAILVTFSYAIAGFLVDLMYVFIGLVSLFFSPQDPVATFELLTKGILISGNLYSGIFGPFLVYLLAVLIVLAVVLFSELGLLGIFVAVGSLFVSAAFATGATGGGAIVIFGLLLILVFFVLLLLILWHFARAILMLIRAFANILLLTIFAPLQITLGTLIPSFGFGSWVKSLAGNLMVFPVTGFMIMLAFRFLGLALSTSFPQGEAIQNVLRIFIGAPLADASLGVTSAAWPPLLGGERLIPLIFVGVSVIIFSLIPKAADLIKSMVEGKPFAYGTAIGEVGAPIRAIGGLGPVRSYREAAARESAATFIGGPQAWLQKRGFQDLSETLGNIRDRLTSGRS</sequence>
<protein>
    <submittedName>
        <fullName evidence="2">Uncharacterized protein</fullName>
    </submittedName>
</protein>
<evidence type="ECO:0000256" key="1">
    <source>
        <dbReference type="SAM" id="Phobius"/>
    </source>
</evidence>
<keyword evidence="1" id="KW-0472">Membrane</keyword>
<proteinExistence type="predicted"/>
<dbReference type="Proteomes" id="UP000178313">
    <property type="component" value="Unassembled WGS sequence"/>
</dbReference>
<feature type="transmembrane region" description="Helical" evidence="1">
    <location>
        <begin position="264"/>
        <end position="286"/>
    </location>
</feature>
<keyword evidence="1" id="KW-0812">Transmembrane</keyword>
<dbReference type="AlphaFoldDB" id="A0A1F8AX40"/>
<evidence type="ECO:0000313" key="2">
    <source>
        <dbReference type="EMBL" id="OGM56200.1"/>
    </source>
</evidence>
<name>A0A1F8AX40_9BACT</name>
<feature type="transmembrane region" description="Helical" evidence="1">
    <location>
        <begin position="422"/>
        <end position="446"/>
    </location>
</feature>
<dbReference type="STRING" id="1802513.A3E46_00665"/>
<feature type="transmembrane region" description="Helical" evidence="1">
    <location>
        <begin position="351"/>
        <end position="377"/>
    </location>
</feature>
<gene>
    <name evidence="2" type="ORF">A3E46_00665</name>
</gene>
<feature type="transmembrane region" description="Helical" evidence="1">
    <location>
        <begin position="319"/>
        <end position="339"/>
    </location>
</feature>
<reference evidence="2 3" key="1">
    <citation type="journal article" date="2016" name="Nat. Commun.">
        <title>Thousands of microbial genomes shed light on interconnected biogeochemical processes in an aquifer system.</title>
        <authorList>
            <person name="Anantharaman K."/>
            <person name="Brown C.T."/>
            <person name="Hug L.A."/>
            <person name="Sharon I."/>
            <person name="Castelle C.J."/>
            <person name="Probst A.J."/>
            <person name="Thomas B.C."/>
            <person name="Singh A."/>
            <person name="Wilkins M.J."/>
            <person name="Karaoz U."/>
            <person name="Brodie E.L."/>
            <person name="Williams K.H."/>
            <person name="Hubbard S.S."/>
            <person name="Banfield J.F."/>
        </authorList>
    </citation>
    <scope>NUCLEOTIDE SEQUENCE [LARGE SCALE GENOMIC DNA]</scope>
</reference>
<keyword evidence="1" id="KW-1133">Transmembrane helix</keyword>
<feature type="transmembrane region" description="Helical" evidence="1">
    <location>
        <begin position="211"/>
        <end position="244"/>
    </location>
</feature>
<feature type="transmembrane region" description="Helical" evidence="1">
    <location>
        <begin position="293"/>
        <end position="313"/>
    </location>
</feature>
<dbReference type="EMBL" id="MGGZ01000037">
    <property type="protein sequence ID" value="OGM56200.1"/>
    <property type="molecule type" value="Genomic_DNA"/>
</dbReference>
<feature type="transmembrane region" description="Helical" evidence="1">
    <location>
        <begin position="173"/>
        <end position="191"/>
    </location>
</feature>
<feature type="transmembrane region" description="Helical" evidence="1">
    <location>
        <begin position="389"/>
        <end position="410"/>
    </location>
</feature>
<organism evidence="2 3">
    <name type="scientific">Candidatus Woesebacteria bacterium RIFCSPHIGHO2_12_FULL_46_16</name>
    <dbReference type="NCBI Taxonomy" id="1802513"/>
    <lineage>
        <taxon>Bacteria</taxon>
        <taxon>Candidatus Woeseibacteriota</taxon>
    </lineage>
</organism>
<accession>A0A1F8AX40</accession>
<comment type="caution">
    <text evidence="2">The sequence shown here is derived from an EMBL/GenBank/DDBJ whole genome shotgun (WGS) entry which is preliminary data.</text>
</comment>